<reference evidence="1" key="1">
    <citation type="submission" date="2022-06" db="EMBL/GenBank/DDBJ databases">
        <title>Uncovering the hologenomic basis of an extraordinary plant invasion.</title>
        <authorList>
            <person name="Bieker V.C."/>
            <person name="Martin M.D."/>
            <person name="Gilbert T."/>
            <person name="Hodgins K."/>
            <person name="Battlay P."/>
            <person name="Petersen B."/>
            <person name="Wilson J."/>
        </authorList>
    </citation>
    <scope>NUCLEOTIDE SEQUENCE</scope>
    <source>
        <strain evidence="1">AA19_3_7</strain>
        <tissue evidence="1">Leaf</tissue>
    </source>
</reference>
<proteinExistence type="predicted"/>
<organism evidence="1 2">
    <name type="scientific">Ambrosia artemisiifolia</name>
    <name type="common">Common ragweed</name>
    <dbReference type="NCBI Taxonomy" id="4212"/>
    <lineage>
        <taxon>Eukaryota</taxon>
        <taxon>Viridiplantae</taxon>
        <taxon>Streptophyta</taxon>
        <taxon>Embryophyta</taxon>
        <taxon>Tracheophyta</taxon>
        <taxon>Spermatophyta</taxon>
        <taxon>Magnoliopsida</taxon>
        <taxon>eudicotyledons</taxon>
        <taxon>Gunneridae</taxon>
        <taxon>Pentapetalae</taxon>
        <taxon>asterids</taxon>
        <taxon>campanulids</taxon>
        <taxon>Asterales</taxon>
        <taxon>Asteraceae</taxon>
        <taxon>Asteroideae</taxon>
        <taxon>Heliantheae alliance</taxon>
        <taxon>Heliantheae</taxon>
        <taxon>Ambrosia</taxon>
    </lineage>
</organism>
<evidence type="ECO:0000313" key="2">
    <source>
        <dbReference type="Proteomes" id="UP001206925"/>
    </source>
</evidence>
<name>A0AAD5CX00_AMBAR</name>
<evidence type="ECO:0000313" key="1">
    <source>
        <dbReference type="EMBL" id="KAI7749462.1"/>
    </source>
</evidence>
<dbReference type="EMBL" id="JAMZMK010006357">
    <property type="protein sequence ID" value="KAI7749462.1"/>
    <property type="molecule type" value="Genomic_DNA"/>
</dbReference>
<keyword evidence="2" id="KW-1185">Reference proteome</keyword>
<protein>
    <submittedName>
        <fullName evidence="1">Uncharacterized protein</fullName>
    </submittedName>
</protein>
<gene>
    <name evidence="1" type="ORF">M8C21_020047</name>
</gene>
<dbReference type="Proteomes" id="UP001206925">
    <property type="component" value="Unassembled WGS sequence"/>
</dbReference>
<sequence length="10" mass="1081">MGSTTKRVTT</sequence>
<accession>A0AAD5CX00</accession>
<comment type="caution">
    <text evidence="1">The sequence shown here is derived from an EMBL/GenBank/DDBJ whole genome shotgun (WGS) entry which is preliminary data.</text>
</comment>